<name>A0A9P0A2N9_BEMTA</name>
<comment type="cofactor">
    <cofactor evidence="5">
        <name>Mg(2+)</name>
        <dbReference type="ChEBI" id="CHEBI:18420"/>
    </cofactor>
</comment>
<dbReference type="GO" id="GO:0004170">
    <property type="term" value="F:dUTP diphosphatase activity"/>
    <property type="evidence" value="ECO:0007669"/>
    <property type="project" value="UniProtKB-UniRule"/>
</dbReference>
<accession>A0A9P0A2N9</accession>
<dbReference type="PANTHER" id="PTHR11241:SF0">
    <property type="entry name" value="DEOXYURIDINE 5'-TRIPHOSPHATE NUCLEOTIDOHYDROLASE"/>
    <property type="match status" value="1"/>
</dbReference>
<evidence type="ECO:0000259" key="6">
    <source>
        <dbReference type="Pfam" id="PF00692"/>
    </source>
</evidence>
<dbReference type="EC" id="3.6.1.23" evidence="5"/>
<dbReference type="CDD" id="cd07557">
    <property type="entry name" value="trimeric_dUTPase"/>
    <property type="match status" value="1"/>
</dbReference>
<dbReference type="SUPFAM" id="SSF51283">
    <property type="entry name" value="dUTPase-like"/>
    <property type="match status" value="1"/>
</dbReference>
<dbReference type="InterPro" id="IPR008181">
    <property type="entry name" value="dUTPase"/>
</dbReference>
<dbReference type="PANTHER" id="PTHR11241">
    <property type="entry name" value="DEOXYURIDINE 5'-TRIPHOSPHATE NUCLEOTIDOHYDROLASE"/>
    <property type="match status" value="1"/>
</dbReference>
<evidence type="ECO:0000256" key="5">
    <source>
        <dbReference type="RuleBase" id="RU367024"/>
    </source>
</evidence>
<dbReference type="InterPro" id="IPR036157">
    <property type="entry name" value="dUTPase-like_sf"/>
</dbReference>
<comment type="similarity">
    <text evidence="2 5">Belongs to the dUTPase family.</text>
</comment>
<dbReference type="GO" id="GO:0000287">
    <property type="term" value="F:magnesium ion binding"/>
    <property type="evidence" value="ECO:0007669"/>
    <property type="project" value="UniProtKB-UniRule"/>
</dbReference>
<evidence type="ECO:0000256" key="2">
    <source>
        <dbReference type="ARBA" id="ARBA00006581"/>
    </source>
</evidence>
<sequence length="192" mass="21032">MEIPVKVQKSHYDQDIPLPSLATPGAAGVDLHAAVKSTTVIPPNSSSLIYTGLRFQLPPNTKAEIRGRSSLAAMQVFVHNGLIDQDFLGEVCVLLYNNSAIDYIVKRGDRIAQLVFSPLYRPIFQLKDKIDTTLTQRGSGGFGSTGVSSLKNVKLTFPSLTMEEFQQIPPPILLKLVDVGSCGVWDYLPPEY</sequence>
<dbReference type="InterPro" id="IPR029054">
    <property type="entry name" value="dUTPase-like"/>
</dbReference>
<evidence type="ECO:0000256" key="4">
    <source>
        <dbReference type="ARBA" id="ARBA00023080"/>
    </source>
</evidence>
<evidence type="ECO:0000313" key="7">
    <source>
        <dbReference type="EMBL" id="CAH0382977.1"/>
    </source>
</evidence>
<protein>
    <recommendedName>
        <fullName evidence="5">Deoxyuridine 5'-triphosphate nucleotidohydrolase</fullName>
        <shortName evidence="5">dUTPase</shortName>
        <ecNumber evidence="5">3.6.1.23</ecNumber>
    </recommendedName>
    <alternativeName>
        <fullName evidence="5">dUTP pyrophosphatase</fullName>
    </alternativeName>
</protein>
<feature type="domain" description="dUTPase-like" evidence="6">
    <location>
        <begin position="16"/>
        <end position="146"/>
    </location>
</feature>
<comment type="pathway">
    <text evidence="1 5">Pyrimidine metabolism; dUMP biosynthesis; dUMP from dCTP (dUTP route): step 2/2.</text>
</comment>
<comment type="catalytic activity">
    <reaction evidence="5">
        <text>dUTP + H2O = dUMP + diphosphate + H(+)</text>
        <dbReference type="Rhea" id="RHEA:10248"/>
        <dbReference type="ChEBI" id="CHEBI:15377"/>
        <dbReference type="ChEBI" id="CHEBI:15378"/>
        <dbReference type="ChEBI" id="CHEBI:33019"/>
        <dbReference type="ChEBI" id="CHEBI:61555"/>
        <dbReference type="ChEBI" id="CHEBI:246422"/>
        <dbReference type="EC" id="3.6.1.23"/>
    </reaction>
</comment>
<evidence type="ECO:0000313" key="8">
    <source>
        <dbReference type="Proteomes" id="UP001152759"/>
    </source>
</evidence>
<keyword evidence="5" id="KW-0460">Magnesium</keyword>
<dbReference type="Pfam" id="PF00692">
    <property type="entry name" value="dUTPase"/>
    <property type="match status" value="1"/>
</dbReference>
<keyword evidence="4 5" id="KW-0546">Nucleotide metabolism</keyword>
<gene>
    <name evidence="7" type="ORF">BEMITA_LOCUS2465</name>
</gene>
<evidence type="ECO:0000256" key="3">
    <source>
        <dbReference type="ARBA" id="ARBA00022801"/>
    </source>
</evidence>
<organism evidence="7 8">
    <name type="scientific">Bemisia tabaci</name>
    <name type="common">Sweetpotato whitefly</name>
    <name type="synonym">Aleurodes tabaci</name>
    <dbReference type="NCBI Taxonomy" id="7038"/>
    <lineage>
        <taxon>Eukaryota</taxon>
        <taxon>Metazoa</taxon>
        <taxon>Ecdysozoa</taxon>
        <taxon>Arthropoda</taxon>
        <taxon>Hexapoda</taxon>
        <taxon>Insecta</taxon>
        <taxon>Pterygota</taxon>
        <taxon>Neoptera</taxon>
        <taxon>Paraneoptera</taxon>
        <taxon>Hemiptera</taxon>
        <taxon>Sternorrhyncha</taxon>
        <taxon>Aleyrodoidea</taxon>
        <taxon>Aleyrodidae</taxon>
        <taxon>Aleyrodinae</taxon>
        <taxon>Bemisia</taxon>
    </lineage>
</organism>
<keyword evidence="8" id="KW-1185">Reference proteome</keyword>
<keyword evidence="3 5" id="KW-0378">Hydrolase</keyword>
<comment type="function">
    <text evidence="5">Involved in nucleotide metabolism via production of dUMP, the immediate precursor of thymidine nucleotides, and decreases the intracellular concentration of dUTP so that uracil cannot be incorporated into DNA.</text>
</comment>
<dbReference type="Proteomes" id="UP001152759">
    <property type="component" value="Chromosome 10"/>
</dbReference>
<dbReference type="AlphaFoldDB" id="A0A9P0A2N9"/>
<dbReference type="Gene3D" id="2.70.40.10">
    <property type="match status" value="1"/>
</dbReference>
<proteinExistence type="inferred from homology"/>
<reference evidence="7" key="1">
    <citation type="submission" date="2021-12" db="EMBL/GenBank/DDBJ databases">
        <authorList>
            <person name="King R."/>
        </authorList>
    </citation>
    <scope>NUCLEOTIDE SEQUENCE</scope>
</reference>
<evidence type="ECO:0000256" key="1">
    <source>
        <dbReference type="ARBA" id="ARBA00005142"/>
    </source>
</evidence>
<keyword evidence="5" id="KW-0479">Metal-binding</keyword>
<dbReference type="NCBIfam" id="TIGR00576">
    <property type="entry name" value="dut"/>
    <property type="match status" value="1"/>
</dbReference>
<dbReference type="InterPro" id="IPR033704">
    <property type="entry name" value="dUTPase_trimeric"/>
</dbReference>
<dbReference type="GO" id="GO:0006226">
    <property type="term" value="P:dUMP biosynthetic process"/>
    <property type="evidence" value="ECO:0007669"/>
    <property type="project" value="UniProtKB-UniRule"/>
</dbReference>
<dbReference type="GO" id="GO:0046081">
    <property type="term" value="P:dUTP catabolic process"/>
    <property type="evidence" value="ECO:0007669"/>
    <property type="project" value="UniProtKB-UniRule"/>
</dbReference>
<dbReference type="EMBL" id="OU963871">
    <property type="protein sequence ID" value="CAH0382977.1"/>
    <property type="molecule type" value="Genomic_DNA"/>
</dbReference>
<dbReference type="NCBIfam" id="NF001862">
    <property type="entry name" value="PRK00601.1"/>
    <property type="match status" value="1"/>
</dbReference>